<dbReference type="Pfam" id="PF22521">
    <property type="entry name" value="HypF_C_2"/>
    <property type="match status" value="1"/>
</dbReference>
<dbReference type="Gene3D" id="3.30.420.360">
    <property type="match status" value="1"/>
</dbReference>
<evidence type="ECO:0000256" key="7">
    <source>
        <dbReference type="ARBA" id="ARBA00048220"/>
    </source>
</evidence>
<comment type="caution">
    <text evidence="12">The sequence shown here is derived from an EMBL/GenBank/DDBJ whole genome shotgun (WGS) entry which is preliminary data.</text>
</comment>
<evidence type="ECO:0000256" key="5">
    <source>
        <dbReference type="ARBA" id="ARBA00022771"/>
    </source>
</evidence>
<dbReference type="InterPro" id="IPR055128">
    <property type="entry name" value="HypF_C_2"/>
</dbReference>
<keyword evidence="4" id="KW-0479">Metal-binding</keyword>
<dbReference type="Pfam" id="PF07503">
    <property type="entry name" value="zf-HYPF"/>
    <property type="match status" value="2"/>
</dbReference>
<keyword evidence="5" id="KW-0863">Zinc-finger</keyword>
<dbReference type="PANTHER" id="PTHR42959">
    <property type="entry name" value="CARBAMOYLTRANSFERASE"/>
    <property type="match status" value="1"/>
</dbReference>
<keyword evidence="9" id="KW-0378">Hydrolase</keyword>
<evidence type="ECO:0000256" key="2">
    <source>
        <dbReference type="ARBA" id="ARBA00008097"/>
    </source>
</evidence>
<dbReference type="InterPro" id="IPR017945">
    <property type="entry name" value="DHBP_synth_RibB-like_a/b_dom"/>
</dbReference>
<dbReference type="AlphaFoldDB" id="A0A7C4C9Y0"/>
<gene>
    <name evidence="12" type="primary">hypF</name>
    <name evidence="12" type="ORF">ENS41_00625</name>
</gene>
<dbReference type="GO" id="GO:0051604">
    <property type="term" value="P:protein maturation"/>
    <property type="evidence" value="ECO:0007669"/>
    <property type="project" value="TreeGrafter"/>
</dbReference>
<feature type="domain" description="Acylphosphatase-like" evidence="10">
    <location>
        <begin position="11"/>
        <end position="95"/>
    </location>
</feature>
<dbReference type="PIRSF" id="PIRSF006256">
    <property type="entry name" value="CMPcnvr_hdrg_mat"/>
    <property type="match status" value="1"/>
</dbReference>
<evidence type="ECO:0000256" key="3">
    <source>
        <dbReference type="ARBA" id="ARBA00022598"/>
    </source>
</evidence>
<dbReference type="NCBIfam" id="TIGR00143">
    <property type="entry name" value="hypF"/>
    <property type="match status" value="1"/>
</dbReference>
<keyword evidence="12" id="KW-0808">Transferase</keyword>
<accession>A0A7C4C9Y0</accession>
<keyword evidence="3" id="KW-0436">Ligase</keyword>
<reference evidence="12" key="1">
    <citation type="journal article" date="2020" name="mSystems">
        <title>Genome- and Community-Level Interaction Insights into Carbon Utilization and Element Cycling Functions of Hydrothermarchaeota in Hydrothermal Sediment.</title>
        <authorList>
            <person name="Zhou Z."/>
            <person name="Liu Y."/>
            <person name="Xu W."/>
            <person name="Pan J."/>
            <person name="Luo Z.H."/>
            <person name="Li M."/>
        </authorList>
    </citation>
    <scope>NUCLEOTIDE SEQUENCE [LARGE SCALE GENOMIC DNA]</scope>
    <source>
        <strain evidence="12">SpSt-488</strain>
    </source>
</reference>
<evidence type="ECO:0000313" key="12">
    <source>
        <dbReference type="EMBL" id="HGK27445.1"/>
    </source>
</evidence>
<feature type="domain" description="YrdC-like" evidence="11">
    <location>
        <begin position="204"/>
        <end position="400"/>
    </location>
</feature>
<dbReference type="SUPFAM" id="SSF55821">
    <property type="entry name" value="YrdC/RibB"/>
    <property type="match status" value="1"/>
</dbReference>
<dbReference type="GO" id="GO:0016874">
    <property type="term" value="F:ligase activity"/>
    <property type="evidence" value="ECO:0007669"/>
    <property type="project" value="UniProtKB-UniRule"/>
</dbReference>
<organism evidence="12">
    <name type="scientific">candidate division WOR-3 bacterium</name>
    <dbReference type="NCBI Taxonomy" id="2052148"/>
    <lineage>
        <taxon>Bacteria</taxon>
        <taxon>Bacteria division WOR-3</taxon>
    </lineage>
</organism>
<feature type="active site" evidence="9">
    <location>
        <position position="44"/>
    </location>
</feature>
<evidence type="ECO:0000259" key="10">
    <source>
        <dbReference type="PROSITE" id="PS51160"/>
    </source>
</evidence>
<evidence type="ECO:0000256" key="1">
    <source>
        <dbReference type="ARBA" id="ARBA00004711"/>
    </source>
</evidence>
<evidence type="ECO:0000256" key="6">
    <source>
        <dbReference type="ARBA" id="ARBA00022833"/>
    </source>
</evidence>
<dbReference type="UniPathway" id="UPA00335"/>
<proteinExistence type="inferred from homology"/>
<dbReference type="PANTHER" id="PTHR42959:SF1">
    <property type="entry name" value="CARBAMOYLTRANSFERASE HYPF"/>
    <property type="match status" value="1"/>
</dbReference>
<dbReference type="GO" id="GO:0003725">
    <property type="term" value="F:double-stranded RNA binding"/>
    <property type="evidence" value="ECO:0007669"/>
    <property type="project" value="InterPro"/>
</dbReference>
<dbReference type="EC" id="6.2.-.-" evidence="8"/>
<evidence type="ECO:0000256" key="4">
    <source>
        <dbReference type="ARBA" id="ARBA00022723"/>
    </source>
</evidence>
<dbReference type="GO" id="GO:0003998">
    <property type="term" value="F:acylphosphatase activity"/>
    <property type="evidence" value="ECO:0007669"/>
    <property type="project" value="UniProtKB-EC"/>
</dbReference>
<comment type="catalytic activity">
    <reaction evidence="9">
        <text>an acyl phosphate + H2O = a carboxylate + phosphate + H(+)</text>
        <dbReference type="Rhea" id="RHEA:14965"/>
        <dbReference type="ChEBI" id="CHEBI:15377"/>
        <dbReference type="ChEBI" id="CHEBI:15378"/>
        <dbReference type="ChEBI" id="CHEBI:29067"/>
        <dbReference type="ChEBI" id="CHEBI:43474"/>
        <dbReference type="ChEBI" id="CHEBI:59918"/>
        <dbReference type="EC" id="3.6.1.7"/>
    </reaction>
</comment>
<keyword evidence="6" id="KW-0862">Zinc</keyword>
<comment type="catalytic activity">
    <reaction evidence="7">
        <text>C-terminal L-cysteinyl-[HypE protein] + carbamoyl phosphate + ATP + H2O = C-terminal S-carboxamide-L-cysteinyl-[HypE protein] + AMP + phosphate + diphosphate + H(+)</text>
        <dbReference type="Rhea" id="RHEA:55636"/>
        <dbReference type="Rhea" id="RHEA-COMP:14247"/>
        <dbReference type="Rhea" id="RHEA-COMP:14392"/>
        <dbReference type="ChEBI" id="CHEBI:15377"/>
        <dbReference type="ChEBI" id="CHEBI:15378"/>
        <dbReference type="ChEBI" id="CHEBI:30616"/>
        <dbReference type="ChEBI" id="CHEBI:33019"/>
        <dbReference type="ChEBI" id="CHEBI:43474"/>
        <dbReference type="ChEBI" id="CHEBI:58228"/>
        <dbReference type="ChEBI" id="CHEBI:76913"/>
        <dbReference type="ChEBI" id="CHEBI:139126"/>
        <dbReference type="ChEBI" id="CHEBI:456215"/>
    </reaction>
</comment>
<dbReference type="InterPro" id="IPR041440">
    <property type="entry name" value="HypF_C"/>
</dbReference>
<feature type="active site" evidence="9">
    <location>
        <position position="26"/>
    </location>
</feature>
<dbReference type="InterPro" id="IPR004421">
    <property type="entry name" value="Carbamoyltransferase_HypF"/>
</dbReference>
<dbReference type="InterPro" id="IPR036046">
    <property type="entry name" value="Acylphosphatase-like_dom_sf"/>
</dbReference>
<dbReference type="Gene3D" id="3.30.420.40">
    <property type="match status" value="1"/>
</dbReference>
<dbReference type="GO" id="GO:0016743">
    <property type="term" value="F:carboxyl- or carbamoyltransferase activity"/>
    <property type="evidence" value="ECO:0007669"/>
    <property type="project" value="UniProtKB-UniRule"/>
</dbReference>
<name>A0A7C4C9Y0_UNCW3</name>
<dbReference type="Pfam" id="PF00708">
    <property type="entry name" value="Acylphosphatase"/>
    <property type="match status" value="1"/>
</dbReference>
<dbReference type="InterPro" id="IPR001792">
    <property type="entry name" value="Acylphosphatase-like_dom"/>
</dbReference>
<comment type="similarity">
    <text evidence="2 8">Belongs to the carbamoyltransferase HypF family.</text>
</comment>
<dbReference type="Gene3D" id="3.90.870.50">
    <property type="match status" value="1"/>
</dbReference>
<dbReference type="PROSITE" id="PS51160">
    <property type="entry name" value="ACYLPHOSPHATASE_3"/>
    <property type="match status" value="1"/>
</dbReference>
<dbReference type="EMBL" id="DSUT01000013">
    <property type="protein sequence ID" value="HGK27445.1"/>
    <property type="molecule type" value="Genomic_DNA"/>
</dbReference>
<dbReference type="PROSITE" id="PS51163">
    <property type="entry name" value="YRDC"/>
    <property type="match status" value="1"/>
</dbReference>
<dbReference type="InterPro" id="IPR011125">
    <property type="entry name" value="Znf_HypF"/>
</dbReference>
<evidence type="ECO:0000256" key="8">
    <source>
        <dbReference type="PIRNR" id="PIRNR006256"/>
    </source>
</evidence>
<dbReference type="InterPro" id="IPR051060">
    <property type="entry name" value="Carbamoyltrans_HypF-like"/>
</dbReference>
<sequence>MAATSNPPAISLKAVITGRVQGLGFRPFVYRLARRMGVAGRVFNTAAGVTIIAQGENAPALLKQLKAKPPPLAQITSFHITRCKTKRYATFAIAGSGRGGSSRVDVLPDLAVCDDCAREINDRHARRRGYAFTNCTQCGPRYTIVESLPYDRPRTTMRSFRMCADCGREYNDPADRRFHAQPIACPVCGPKLTLLDRRGCPVDGDPLDGAAAALARGEIVAIRSLGGFLLAADAGLNSALRRLRRTKDRAGKPFALMCDSTATARLIAALPTAGLAALRSIPHPIVLLPKRRPPAIPVSNQVAPGNACLGIMLPYTPLHLLLLRAFHRISGRPPVLVMTSANRQDEPITASADELYADLAGAFDCCLTHDRPIANRCDDSVVLPGDSPNAPAILVRRSRGYAPAPLRLPPAFHVKRPVLAVGGELRSCFALAENDRVFLSPHIGDLVSPRAAAFFEETLGRLISWTGIKPEVVACDLHPDYFSTRLAEKLARRFRAKLVRVQHHYAHILSVMAEHGLPAPVIGLACDGTGYGPDKAVWGCELLLIRPGLSWLRLNHLAYMYHHEGSGELADPWRLARAYLDARLQQQTETRPRAIATSSLGRLFDAVAAVTGVCRHATFAGQAALALEAAAVEATTPRAGLFGPRGNGYEEFVATLDPRPLLRQVVADCRSGLPQPTVAVRFHRAVVRALASAAVAAAREYGTRTVCLSGGSFQNRILRQGLVAHLGRAGLAVRHNQAAPLNDGSLALGQVIAAASLFRPRS</sequence>
<dbReference type="SUPFAM" id="SSF54975">
    <property type="entry name" value="Acylphosphatase/BLUF domain-like"/>
    <property type="match status" value="1"/>
</dbReference>
<comment type="pathway">
    <text evidence="1">Protein modification; [NiFe] hydrogenase maturation.</text>
</comment>
<protein>
    <recommendedName>
        <fullName evidence="8">Carbamoyltransferase</fullName>
        <ecNumber evidence="8">6.2.-.-</ecNumber>
    </recommendedName>
</protein>
<dbReference type="Gene3D" id="3.30.110.120">
    <property type="match status" value="1"/>
</dbReference>
<evidence type="ECO:0000256" key="9">
    <source>
        <dbReference type="PROSITE-ProRule" id="PRU00520"/>
    </source>
</evidence>
<dbReference type="Pfam" id="PF17788">
    <property type="entry name" value="HypF_C"/>
    <property type="match status" value="1"/>
</dbReference>
<dbReference type="GO" id="GO:0008270">
    <property type="term" value="F:zinc ion binding"/>
    <property type="evidence" value="ECO:0007669"/>
    <property type="project" value="UniProtKB-KW"/>
</dbReference>
<dbReference type="InterPro" id="IPR006070">
    <property type="entry name" value="Sua5-like_dom"/>
</dbReference>
<dbReference type="Pfam" id="PF01300">
    <property type="entry name" value="Sua5_yciO_yrdC"/>
    <property type="match status" value="1"/>
</dbReference>
<evidence type="ECO:0000259" key="11">
    <source>
        <dbReference type="PROSITE" id="PS51163"/>
    </source>
</evidence>